<proteinExistence type="predicted"/>
<name>A0A5C3QX14_9AGAR</name>
<sequence>MWPNDEYDIRLLAFLLDQASVKTLVVRRAGRVADCDFLLKRILSGREDEREPILFPSLRHLRLVDLKFDPVLLVQLIGSRQKEDNEDVDESNTTSDSENEEQAATLTSDTTNNSANISTVLTPSDIESLDGVLNRVEIEYNAPSKTSKRKPTLLVGAMRHFTETVIRTGLSACKLHPSFNISFDPREFASLERYPGAVADDERMSCF</sequence>
<evidence type="ECO:0000313" key="2">
    <source>
        <dbReference type="EMBL" id="TFL05091.1"/>
    </source>
</evidence>
<gene>
    <name evidence="2" type="ORF">BDV98DRAFT_561465</name>
</gene>
<dbReference type="EMBL" id="ML178817">
    <property type="protein sequence ID" value="TFL05091.1"/>
    <property type="molecule type" value="Genomic_DNA"/>
</dbReference>
<feature type="non-terminal residue" evidence="2">
    <location>
        <position position="207"/>
    </location>
</feature>
<protein>
    <submittedName>
        <fullName evidence="2">Uncharacterized protein</fullName>
    </submittedName>
</protein>
<reference evidence="2 3" key="1">
    <citation type="journal article" date="2019" name="Nat. Ecol. Evol.">
        <title>Megaphylogeny resolves global patterns of mushroom evolution.</title>
        <authorList>
            <person name="Varga T."/>
            <person name="Krizsan K."/>
            <person name="Foldi C."/>
            <person name="Dima B."/>
            <person name="Sanchez-Garcia M."/>
            <person name="Sanchez-Ramirez S."/>
            <person name="Szollosi G.J."/>
            <person name="Szarkandi J.G."/>
            <person name="Papp V."/>
            <person name="Albert L."/>
            <person name="Andreopoulos W."/>
            <person name="Angelini C."/>
            <person name="Antonin V."/>
            <person name="Barry K.W."/>
            <person name="Bougher N.L."/>
            <person name="Buchanan P."/>
            <person name="Buyck B."/>
            <person name="Bense V."/>
            <person name="Catcheside P."/>
            <person name="Chovatia M."/>
            <person name="Cooper J."/>
            <person name="Damon W."/>
            <person name="Desjardin D."/>
            <person name="Finy P."/>
            <person name="Geml J."/>
            <person name="Haridas S."/>
            <person name="Hughes K."/>
            <person name="Justo A."/>
            <person name="Karasinski D."/>
            <person name="Kautmanova I."/>
            <person name="Kiss B."/>
            <person name="Kocsube S."/>
            <person name="Kotiranta H."/>
            <person name="LaButti K.M."/>
            <person name="Lechner B.E."/>
            <person name="Liimatainen K."/>
            <person name="Lipzen A."/>
            <person name="Lukacs Z."/>
            <person name="Mihaltcheva S."/>
            <person name="Morgado L.N."/>
            <person name="Niskanen T."/>
            <person name="Noordeloos M.E."/>
            <person name="Ohm R.A."/>
            <person name="Ortiz-Santana B."/>
            <person name="Ovrebo C."/>
            <person name="Racz N."/>
            <person name="Riley R."/>
            <person name="Savchenko A."/>
            <person name="Shiryaev A."/>
            <person name="Soop K."/>
            <person name="Spirin V."/>
            <person name="Szebenyi C."/>
            <person name="Tomsovsky M."/>
            <person name="Tulloss R.E."/>
            <person name="Uehling J."/>
            <person name="Grigoriev I.V."/>
            <person name="Vagvolgyi C."/>
            <person name="Papp T."/>
            <person name="Martin F.M."/>
            <person name="Miettinen O."/>
            <person name="Hibbett D.S."/>
            <person name="Nagy L.G."/>
        </authorList>
    </citation>
    <scope>NUCLEOTIDE SEQUENCE [LARGE SCALE GENOMIC DNA]</scope>
    <source>
        <strain evidence="2 3">CBS 309.79</strain>
    </source>
</reference>
<feature type="compositionally biased region" description="Polar residues" evidence="1">
    <location>
        <begin position="102"/>
        <end position="119"/>
    </location>
</feature>
<dbReference type="Proteomes" id="UP000305067">
    <property type="component" value="Unassembled WGS sequence"/>
</dbReference>
<dbReference type="AlphaFoldDB" id="A0A5C3QX14"/>
<evidence type="ECO:0000313" key="3">
    <source>
        <dbReference type="Proteomes" id="UP000305067"/>
    </source>
</evidence>
<accession>A0A5C3QX14</accession>
<keyword evidence="3" id="KW-1185">Reference proteome</keyword>
<evidence type="ECO:0000256" key="1">
    <source>
        <dbReference type="SAM" id="MobiDB-lite"/>
    </source>
</evidence>
<feature type="region of interest" description="Disordered" evidence="1">
    <location>
        <begin position="83"/>
        <end position="119"/>
    </location>
</feature>
<organism evidence="2 3">
    <name type="scientific">Pterulicium gracile</name>
    <dbReference type="NCBI Taxonomy" id="1884261"/>
    <lineage>
        <taxon>Eukaryota</taxon>
        <taxon>Fungi</taxon>
        <taxon>Dikarya</taxon>
        <taxon>Basidiomycota</taxon>
        <taxon>Agaricomycotina</taxon>
        <taxon>Agaricomycetes</taxon>
        <taxon>Agaricomycetidae</taxon>
        <taxon>Agaricales</taxon>
        <taxon>Pleurotineae</taxon>
        <taxon>Pterulaceae</taxon>
        <taxon>Pterulicium</taxon>
    </lineage>
</organism>